<comment type="caution">
    <text evidence="2">The sequence shown here is derived from an EMBL/GenBank/DDBJ whole genome shotgun (WGS) entry which is preliminary data.</text>
</comment>
<protein>
    <recommendedName>
        <fullName evidence="4">Chlorite dismutase</fullName>
    </recommendedName>
</protein>
<keyword evidence="3" id="KW-1185">Reference proteome</keyword>
<evidence type="ECO:0000256" key="1">
    <source>
        <dbReference type="SAM" id="MobiDB-lite"/>
    </source>
</evidence>
<dbReference type="Proteomes" id="UP000581769">
    <property type="component" value="Unassembled WGS sequence"/>
</dbReference>
<evidence type="ECO:0000313" key="2">
    <source>
        <dbReference type="EMBL" id="MBB4683163.1"/>
    </source>
</evidence>
<dbReference type="AlphaFoldDB" id="A0A840IMQ1"/>
<feature type="region of interest" description="Disordered" evidence="1">
    <location>
        <begin position="1"/>
        <end position="24"/>
    </location>
</feature>
<evidence type="ECO:0008006" key="4">
    <source>
        <dbReference type="Google" id="ProtNLM"/>
    </source>
</evidence>
<proteinExistence type="predicted"/>
<reference evidence="2 3" key="1">
    <citation type="submission" date="2020-08" db="EMBL/GenBank/DDBJ databases">
        <title>Sequencing the genomes of 1000 actinobacteria strains.</title>
        <authorList>
            <person name="Klenk H.-P."/>
        </authorList>
    </citation>
    <scope>NUCLEOTIDE SEQUENCE [LARGE SCALE GENOMIC DNA]</scope>
    <source>
        <strain evidence="2 3">DSM 45859</strain>
    </source>
</reference>
<accession>A0A840IMQ1</accession>
<organism evidence="2 3">
    <name type="scientific">Amycolatopsis jiangsuensis</name>
    <dbReference type="NCBI Taxonomy" id="1181879"/>
    <lineage>
        <taxon>Bacteria</taxon>
        <taxon>Bacillati</taxon>
        <taxon>Actinomycetota</taxon>
        <taxon>Actinomycetes</taxon>
        <taxon>Pseudonocardiales</taxon>
        <taxon>Pseudonocardiaceae</taxon>
        <taxon>Amycolatopsis</taxon>
    </lineage>
</organism>
<name>A0A840IMQ1_9PSEU</name>
<sequence>MTRRTSTTALSPGRERAARRNVGETVEQFRREGWHLSVASMFDGVSRDAEMYQTGFAHHVDFVTAWEAPDPFSAASAVDRLRDAGWELLHESSWLIGPREFRPVPGAGRDPAGGDWAMFAFWEWNDHWQAATPREVVEYDAECDVAFQADVDAGIGIAGRYRMDAGSQWHHLAVWELPGVRTLTSAMAEHERVADFKFTTSRHYLGRRAPLSSILGDE</sequence>
<feature type="compositionally biased region" description="Basic and acidic residues" evidence="1">
    <location>
        <begin position="13"/>
        <end position="24"/>
    </location>
</feature>
<dbReference type="RefSeq" id="WP_184777503.1">
    <property type="nucleotide sequence ID" value="NZ_JACHMG010000001.1"/>
</dbReference>
<feature type="compositionally biased region" description="Polar residues" evidence="1">
    <location>
        <begin position="1"/>
        <end position="10"/>
    </location>
</feature>
<evidence type="ECO:0000313" key="3">
    <source>
        <dbReference type="Proteomes" id="UP000581769"/>
    </source>
</evidence>
<dbReference type="EMBL" id="JACHMG010000001">
    <property type="protein sequence ID" value="MBB4683163.1"/>
    <property type="molecule type" value="Genomic_DNA"/>
</dbReference>
<gene>
    <name evidence="2" type="ORF">BJY18_000648</name>
</gene>